<dbReference type="Gene3D" id="1.20.1560.10">
    <property type="entry name" value="ABC transporter type 1, transmembrane domain"/>
    <property type="match status" value="1"/>
</dbReference>
<keyword evidence="2" id="KW-0813">Transport</keyword>
<feature type="transmembrane region" description="Helical" evidence="9">
    <location>
        <begin position="271"/>
        <end position="288"/>
    </location>
</feature>
<accession>A0A4Y8WAG7</accession>
<evidence type="ECO:0000256" key="9">
    <source>
        <dbReference type="SAM" id="Phobius"/>
    </source>
</evidence>
<feature type="transmembrane region" description="Helical" evidence="9">
    <location>
        <begin position="24"/>
        <end position="49"/>
    </location>
</feature>
<dbReference type="AlphaFoldDB" id="A0A4Y8WAG7"/>
<dbReference type="GO" id="GO:0015421">
    <property type="term" value="F:ABC-type oligopeptide transporter activity"/>
    <property type="evidence" value="ECO:0007669"/>
    <property type="project" value="TreeGrafter"/>
</dbReference>
<dbReference type="PANTHER" id="PTHR43394">
    <property type="entry name" value="ATP-DEPENDENT PERMEASE MDL1, MITOCHONDRIAL"/>
    <property type="match status" value="1"/>
</dbReference>
<feature type="domain" description="ABC transmembrane type-1" evidence="11">
    <location>
        <begin position="25"/>
        <end position="307"/>
    </location>
</feature>
<keyword evidence="5" id="KW-0547">Nucleotide-binding</keyword>
<feature type="transmembrane region" description="Helical" evidence="9">
    <location>
        <begin position="246"/>
        <end position="265"/>
    </location>
</feature>
<evidence type="ECO:0000256" key="2">
    <source>
        <dbReference type="ARBA" id="ARBA00022448"/>
    </source>
</evidence>
<dbReference type="GO" id="GO:0016887">
    <property type="term" value="F:ATP hydrolysis activity"/>
    <property type="evidence" value="ECO:0007669"/>
    <property type="project" value="InterPro"/>
</dbReference>
<dbReference type="InterPro" id="IPR027417">
    <property type="entry name" value="P-loop_NTPase"/>
</dbReference>
<dbReference type="PROSITE" id="PS50929">
    <property type="entry name" value="ABC_TM1F"/>
    <property type="match status" value="1"/>
</dbReference>
<comment type="subcellular location">
    <subcellularLocation>
        <location evidence="1">Cell membrane</location>
        <topology evidence="1">Multi-pass membrane protein</topology>
    </subcellularLocation>
</comment>
<dbReference type="Proteomes" id="UP000297753">
    <property type="component" value="Unassembled WGS sequence"/>
</dbReference>
<evidence type="ECO:0000256" key="4">
    <source>
        <dbReference type="ARBA" id="ARBA00022692"/>
    </source>
</evidence>
<dbReference type="PROSITE" id="PS50893">
    <property type="entry name" value="ABC_TRANSPORTER_2"/>
    <property type="match status" value="1"/>
</dbReference>
<dbReference type="PANTHER" id="PTHR43394:SF1">
    <property type="entry name" value="ATP-BINDING CASSETTE SUB-FAMILY B MEMBER 10, MITOCHONDRIAL"/>
    <property type="match status" value="1"/>
</dbReference>
<protein>
    <submittedName>
        <fullName evidence="12">ABC transporter ATP-binding protein</fullName>
    </submittedName>
</protein>
<reference evidence="12 13" key="1">
    <citation type="submission" date="2019-01" db="EMBL/GenBank/DDBJ databases">
        <title>Vibrio BEI176 sp. nov, a marine bacterium isolated from China: eastern marignal seas.</title>
        <authorList>
            <person name="Li B."/>
        </authorList>
    </citation>
    <scope>NUCLEOTIDE SEQUENCE [LARGE SCALE GENOMIC DNA]</scope>
    <source>
        <strain evidence="12 13">BEI176</strain>
    </source>
</reference>
<dbReference type="InterPro" id="IPR003593">
    <property type="entry name" value="AAA+_ATPase"/>
</dbReference>
<dbReference type="CDD" id="cd18544">
    <property type="entry name" value="ABC_6TM_TmrA_like"/>
    <property type="match status" value="1"/>
</dbReference>
<evidence type="ECO:0000256" key="1">
    <source>
        <dbReference type="ARBA" id="ARBA00004651"/>
    </source>
</evidence>
<dbReference type="GO" id="GO:0005886">
    <property type="term" value="C:plasma membrane"/>
    <property type="evidence" value="ECO:0007669"/>
    <property type="project" value="UniProtKB-SubCell"/>
</dbReference>
<feature type="transmembrane region" description="Helical" evidence="9">
    <location>
        <begin position="61"/>
        <end position="78"/>
    </location>
</feature>
<evidence type="ECO:0000259" key="11">
    <source>
        <dbReference type="PROSITE" id="PS50929"/>
    </source>
</evidence>
<keyword evidence="4 9" id="KW-0812">Transmembrane</keyword>
<dbReference type="Pfam" id="PF00005">
    <property type="entry name" value="ABC_tran"/>
    <property type="match status" value="1"/>
</dbReference>
<keyword evidence="6 12" id="KW-0067">ATP-binding</keyword>
<evidence type="ECO:0000313" key="13">
    <source>
        <dbReference type="Proteomes" id="UP000297753"/>
    </source>
</evidence>
<evidence type="ECO:0000256" key="6">
    <source>
        <dbReference type="ARBA" id="ARBA00022840"/>
    </source>
</evidence>
<name>A0A4Y8WAG7_9VIBR</name>
<feature type="domain" description="ABC transporter" evidence="10">
    <location>
        <begin position="346"/>
        <end position="581"/>
    </location>
</feature>
<comment type="caution">
    <text evidence="12">The sequence shown here is derived from an EMBL/GenBank/DDBJ whole genome shotgun (WGS) entry which is preliminary data.</text>
</comment>
<dbReference type="RefSeq" id="WP_134837225.1">
    <property type="nucleotide sequence ID" value="NZ_SATR01000052.1"/>
</dbReference>
<evidence type="ECO:0000313" key="12">
    <source>
        <dbReference type="EMBL" id="TFH89646.1"/>
    </source>
</evidence>
<dbReference type="FunFam" id="3.40.50.300:FF:000221">
    <property type="entry name" value="Multidrug ABC transporter ATP-binding protein"/>
    <property type="match status" value="1"/>
</dbReference>
<dbReference type="Gene3D" id="3.40.50.300">
    <property type="entry name" value="P-loop containing nucleotide triphosphate hydrolases"/>
    <property type="match status" value="1"/>
</dbReference>
<dbReference type="InterPro" id="IPR003439">
    <property type="entry name" value="ABC_transporter-like_ATP-bd"/>
</dbReference>
<evidence type="ECO:0000256" key="3">
    <source>
        <dbReference type="ARBA" id="ARBA00022475"/>
    </source>
</evidence>
<keyword evidence="8 9" id="KW-0472">Membrane</keyword>
<dbReference type="SUPFAM" id="SSF90123">
    <property type="entry name" value="ABC transporter transmembrane region"/>
    <property type="match status" value="1"/>
</dbReference>
<dbReference type="InterPro" id="IPR011527">
    <property type="entry name" value="ABC1_TM_dom"/>
</dbReference>
<feature type="transmembrane region" description="Helical" evidence="9">
    <location>
        <begin position="151"/>
        <end position="177"/>
    </location>
</feature>
<proteinExistence type="predicted"/>
<dbReference type="GO" id="GO:0005524">
    <property type="term" value="F:ATP binding"/>
    <property type="evidence" value="ECO:0007669"/>
    <property type="project" value="UniProtKB-KW"/>
</dbReference>
<gene>
    <name evidence="12" type="ORF">ELS82_21105</name>
</gene>
<dbReference type="SUPFAM" id="SSF52540">
    <property type="entry name" value="P-loop containing nucleoside triphosphate hydrolases"/>
    <property type="match status" value="1"/>
</dbReference>
<evidence type="ECO:0000256" key="5">
    <source>
        <dbReference type="ARBA" id="ARBA00022741"/>
    </source>
</evidence>
<sequence length="595" mass="67164">MLKGVDVKYLKHFFKFAKKYKKSAILGIAMLPLTVLTSLLFPWLIIQIIDVHLSQGDMEGLLEYVSYLVAVLVMSYVVDTTYSYNLRKTGQNTVTDMRSVLFDRVLKLPRSYFDSTPIGVTLSRLTSDLETIGETFVQSVVGLVKDTLNTIALLVMMFLIDWQLTLIVLVVMPPVMYLTVYVRNKLRELYLLTRSALARGVGFLQEVLFGMKTVQMYRAEIQVEEKFKSYTDEFLHAQKKINKYDAILFSFISGITSVTIALLIWYGSEQVIAGALTLGVLIAFINTLEKVFVPIRDFTSQIASIQSSFAAFDHIEELFAQPTAEEGRQLLPSQEVKRQLTQFETLEFRNVSFRYKDDAPYVLNNVSFVLEKGHQIALVGSTGSGKSTILRLISRTYLNYEGSILLNGIELSQIAVEDSMHLFSLMMQEVHLFEESIEFNIALGKPEIESKDVEQSAEYVYANRFIDKLPGRYDFKIEKNGSNLSVGQTQLISFARAVAQGGQVMMLDEATSSVDSITESLIQKAMQRLFNDKTVIAIAHRLSTVRHSDMILVLEKGEIVERGNHKQLLALNGLYAGLLNETIKSPSQNIEIVNQ</sequence>
<keyword evidence="3" id="KW-1003">Cell membrane</keyword>
<organism evidence="12 13">
    <name type="scientific">Vibrio ouci</name>
    <dbReference type="NCBI Taxonomy" id="2499078"/>
    <lineage>
        <taxon>Bacteria</taxon>
        <taxon>Pseudomonadati</taxon>
        <taxon>Pseudomonadota</taxon>
        <taxon>Gammaproteobacteria</taxon>
        <taxon>Vibrionales</taxon>
        <taxon>Vibrionaceae</taxon>
        <taxon>Vibrio</taxon>
    </lineage>
</organism>
<evidence type="ECO:0000259" key="10">
    <source>
        <dbReference type="PROSITE" id="PS50893"/>
    </source>
</evidence>
<evidence type="ECO:0000256" key="8">
    <source>
        <dbReference type="ARBA" id="ARBA00023136"/>
    </source>
</evidence>
<dbReference type="InterPro" id="IPR039421">
    <property type="entry name" value="Type_1_exporter"/>
</dbReference>
<dbReference type="Pfam" id="PF00664">
    <property type="entry name" value="ABC_membrane"/>
    <property type="match status" value="1"/>
</dbReference>
<dbReference type="InterPro" id="IPR036640">
    <property type="entry name" value="ABC1_TM_sf"/>
</dbReference>
<keyword evidence="13" id="KW-1185">Reference proteome</keyword>
<dbReference type="SMART" id="SM00382">
    <property type="entry name" value="AAA"/>
    <property type="match status" value="1"/>
</dbReference>
<keyword evidence="7 9" id="KW-1133">Transmembrane helix</keyword>
<evidence type="ECO:0000256" key="7">
    <source>
        <dbReference type="ARBA" id="ARBA00022989"/>
    </source>
</evidence>
<dbReference type="OrthoDB" id="9806127at2"/>
<dbReference type="EMBL" id="SATR01000052">
    <property type="protein sequence ID" value="TFH89646.1"/>
    <property type="molecule type" value="Genomic_DNA"/>
</dbReference>